<feature type="active site" description="Nucleophile" evidence="3">
    <location>
        <position position="370"/>
    </location>
</feature>
<dbReference type="InterPro" id="IPR014756">
    <property type="entry name" value="Ig_E-set"/>
</dbReference>
<evidence type="ECO:0000256" key="1">
    <source>
        <dbReference type="ARBA" id="ARBA00022801"/>
    </source>
</evidence>
<comment type="caution">
    <text evidence="6">The sequence shown here is derived from an EMBL/GenBank/DDBJ whole genome shotgun (WGS) entry which is preliminary data.</text>
</comment>
<dbReference type="Gene3D" id="2.60.40.1180">
    <property type="entry name" value="Golgi alpha-mannosidase II"/>
    <property type="match status" value="1"/>
</dbReference>
<dbReference type="AlphaFoldDB" id="A0A2S3QVF6"/>
<dbReference type="InterPro" id="IPR006047">
    <property type="entry name" value="GH13_cat_dom"/>
</dbReference>
<dbReference type="PANTHER" id="PTHR10357">
    <property type="entry name" value="ALPHA-AMYLASE FAMILY MEMBER"/>
    <property type="match status" value="1"/>
</dbReference>
<dbReference type="GO" id="GO:0005737">
    <property type="term" value="C:cytoplasm"/>
    <property type="evidence" value="ECO:0007669"/>
    <property type="project" value="InterPro"/>
</dbReference>
<dbReference type="SUPFAM" id="SSF51011">
    <property type="entry name" value="Glycosyl hydrolase domain"/>
    <property type="match status" value="1"/>
</dbReference>
<dbReference type="NCBIfam" id="NF008051">
    <property type="entry name" value="PRK10785.1"/>
    <property type="match status" value="1"/>
</dbReference>
<dbReference type="InterPro" id="IPR017069">
    <property type="entry name" value="MalZ"/>
</dbReference>
<accession>A0A2S3QVF6</accession>
<evidence type="ECO:0000256" key="2">
    <source>
        <dbReference type="ARBA" id="ARBA00023295"/>
    </source>
</evidence>
<dbReference type="GO" id="GO:0004558">
    <property type="term" value="F:alpha-1,4-glucosidase activity"/>
    <property type="evidence" value="ECO:0007669"/>
    <property type="project" value="InterPro"/>
</dbReference>
<dbReference type="InterPro" id="IPR013783">
    <property type="entry name" value="Ig-like_fold"/>
</dbReference>
<protein>
    <submittedName>
        <fullName evidence="6">Maltodextrin glucosidase</fullName>
    </submittedName>
</protein>
<dbReference type="EMBL" id="PDGH01000146">
    <property type="protein sequence ID" value="POB41863.1"/>
    <property type="molecule type" value="Genomic_DNA"/>
</dbReference>
<dbReference type="SUPFAM" id="SSF81296">
    <property type="entry name" value="E set domains"/>
    <property type="match status" value="1"/>
</dbReference>
<organism evidence="6 7">
    <name type="scientific">Vibrio vulnificus</name>
    <dbReference type="NCBI Taxonomy" id="672"/>
    <lineage>
        <taxon>Bacteria</taxon>
        <taxon>Pseudomonadati</taxon>
        <taxon>Pseudomonadota</taxon>
        <taxon>Gammaproteobacteria</taxon>
        <taxon>Vibrionales</taxon>
        <taxon>Vibrionaceae</taxon>
        <taxon>Vibrio</taxon>
    </lineage>
</organism>
<gene>
    <name evidence="6" type="ORF">CRN52_23005</name>
</gene>
<evidence type="ECO:0000313" key="6">
    <source>
        <dbReference type="EMBL" id="POB41863.1"/>
    </source>
</evidence>
<evidence type="ECO:0000256" key="3">
    <source>
        <dbReference type="PIRSR" id="PIRSR036918-50"/>
    </source>
</evidence>
<sequence length="644" mass="74142">MKNNVIFISQGGMSLSAVLLEWYEIPIKRVLAMTLPFLFHAQTPDYFRVENQIAHVTLRTQPEGIQAVYLRHEPDNEEYLVEMQRVSKLGELDGWQASFRLNKDREITQYVFKVITEGATVWLDARGVQKRMPGSEYHFKYNQSHQPPEWVSEQIFYQIFPDRFCNGNPEISVKSGEYSVKNGTRPVVAKEWGAAVDKHNGYGGCEFYGGDLAGIRSKLDYLQTLGVTALYLNPIFSAPSNHKYDTTDYLTIDPHLGSNQEFAELSEALHQRGMKIVLDAVFNHTSCEHPWFDKNGVGEMGAYHHIESPYRHYYFFEDDSQNYIGWKGVDSLPVLNFENAEVRNYIYASEHAAIRHWLKAPYRIDGWRFDVIHMLGEGEGARNNAYYVKQFRNATKQENPQAYVLGEHFFEASKWLQGEQEDGSMNYYGFTHPVRALLAKKDIAYHPIEIDCIDFVDWLNESRAKVPWLNQLSQFNQLDSHDTARFITLLENDQARMNIALGLLFTYVGTPCIYYGSEVGLEGENDPDNRRCFPWERVGHVETFQYHQRLIELRKTSKALQQGSIQFLHVEPTSFSFARQYGEDTLLVVVNLDTKACSMTLPIWQLGKPQGRLISLLGNESALQVNSKVVVNISSESIQIWKLE</sequence>
<dbReference type="Pfam" id="PF00128">
    <property type="entry name" value="Alpha-amylase"/>
    <property type="match status" value="1"/>
</dbReference>
<feature type="active site" description="Proton donor" evidence="3">
    <location>
        <position position="407"/>
    </location>
</feature>
<dbReference type="CDD" id="cd11338">
    <property type="entry name" value="AmyAc_CMD"/>
    <property type="match status" value="1"/>
</dbReference>
<reference evidence="6 7" key="1">
    <citation type="journal article" date="2018" name="Front. Microbiol.">
        <title>Phylogeny of Vibrio vulnificus from the Analysis of the Core-Genome: Implications for Intra-Species Taxonomy.</title>
        <authorList>
            <person name="Roig F.J."/>
            <person name="Gonzalez-Candelas F."/>
            <person name="Sanjuan E."/>
            <person name="Fouz B."/>
            <person name="Feil E.J."/>
            <person name="Llorens C."/>
            <person name="Baker-Austin C."/>
            <person name="Oliver J.D."/>
            <person name="Danin-Poleg Y."/>
            <person name="Gibas C.J."/>
            <person name="Kashi Y."/>
            <person name="Gulig P.A."/>
            <person name="Morrison S.S."/>
            <person name="Amaro C."/>
        </authorList>
    </citation>
    <scope>NUCLEOTIDE SEQUENCE [LARGE SCALE GENOMIC DNA]</scope>
    <source>
        <strain evidence="6 7">CECT4608</strain>
    </source>
</reference>
<dbReference type="Proteomes" id="UP000237466">
    <property type="component" value="Unassembled WGS sequence"/>
</dbReference>
<dbReference type="InterPro" id="IPR013780">
    <property type="entry name" value="Glyco_hydro_b"/>
</dbReference>
<feature type="site" description="Transition state stabilizer" evidence="4">
    <location>
        <position position="482"/>
    </location>
</feature>
<feature type="domain" description="Glycosyl hydrolase family 13 catalytic" evidence="5">
    <location>
        <begin position="158"/>
        <end position="554"/>
    </location>
</feature>
<dbReference type="InterPro" id="IPR004185">
    <property type="entry name" value="Glyco_hydro_13_lg-like_dom"/>
</dbReference>
<dbReference type="CDD" id="cd02857">
    <property type="entry name" value="E_set_CDase_PDE_N"/>
    <property type="match status" value="1"/>
</dbReference>
<dbReference type="SUPFAM" id="SSF51445">
    <property type="entry name" value="(Trans)glycosidases"/>
    <property type="match status" value="1"/>
</dbReference>
<name>A0A2S3QVF6_VIBVL</name>
<dbReference type="Pfam" id="PF02903">
    <property type="entry name" value="Alpha-amylase_N"/>
    <property type="match status" value="1"/>
</dbReference>
<evidence type="ECO:0000256" key="4">
    <source>
        <dbReference type="PIRSR" id="PIRSR036918-51"/>
    </source>
</evidence>
<dbReference type="Gene3D" id="3.20.20.80">
    <property type="entry name" value="Glycosidases"/>
    <property type="match status" value="1"/>
</dbReference>
<keyword evidence="2" id="KW-0326">Glycosidase</keyword>
<evidence type="ECO:0000313" key="7">
    <source>
        <dbReference type="Proteomes" id="UP000237466"/>
    </source>
</evidence>
<dbReference type="InterPro" id="IPR017853">
    <property type="entry name" value="GH"/>
</dbReference>
<dbReference type="GO" id="GO:0005975">
    <property type="term" value="P:carbohydrate metabolic process"/>
    <property type="evidence" value="ECO:0007669"/>
    <property type="project" value="InterPro"/>
</dbReference>
<keyword evidence="1" id="KW-0378">Hydrolase</keyword>
<dbReference type="SMART" id="SM00642">
    <property type="entry name" value="Aamy"/>
    <property type="match status" value="1"/>
</dbReference>
<evidence type="ECO:0000259" key="5">
    <source>
        <dbReference type="SMART" id="SM00642"/>
    </source>
</evidence>
<dbReference type="PIRSF" id="PIRSF036918">
    <property type="entry name" value="Maltodextrin_glucosidase"/>
    <property type="match status" value="1"/>
</dbReference>
<dbReference type="Gene3D" id="2.60.40.10">
    <property type="entry name" value="Immunoglobulins"/>
    <property type="match status" value="1"/>
</dbReference>
<dbReference type="PANTHER" id="PTHR10357:SF210">
    <property type="entry name" value="MALTODEXTRIN GLUCOSIDASE"/>
    <property type="match status" value="1"/>
</dbReference>
<proteinExistence type="predicted"/>